<comment type="caution">
    <text evidence="12">The sequence shown here is derived from an EMBL/GenBank/DDBJ whole genome shotgun (WGS) entry which is preliminary data.</text>
</comment>
<evidence type="ECO:0000259" key="11">
    <source>
        <dbReference type="PROSITE" id="PS51712"/>
    </source>
</evidence>
<dbReference type="SUPFAM" id="SSF52540">
    <property type="entry name" value="P-loop containing nucleoside triphosphate hydrolases"/>
    <property type="match status" value="2"/>
</dbReference>
<dbReference type="GO" id="GO:0005525">
    <property type="term" value="F:GTP binding"/>
    <property type="evidence" value="ECO:0007669"/>
    <property type="project" value="UniProtKB-UniRule"/>
</dbReference>
<sequence length="439" mass="49603">MSLVAIVGRPNVGKSTLFNRIIEERHAIVEAVPGVTRDRIYARGEWNGVHFQLVDTGGIVPDSEELFDKAIREQAMMALEEADAIIFVCDGRDGVTPVDEMIAAMLRTTPKPVTLIVNKCDNAMMDMNSSEFYSLGLGDPYPISALNGRSTGDFLDRVVGFLPKNEEAEDDRLKIAIVGRPNVGKSSLTNALLGRERSIVTPIAGTTRDAIDSVVRFYGEEMVLIDTAGLRRRSQIKEQVEMYSTMRTARAIERCDVAIVVLDATQGLETQDKRIIDQVVAERRGIIVAVNKWDLVEKDTRTADDFTKKYKEALPTFDYAPVVYISALTKQRITRVLEMAKEIQARREVRISTSKLNDVLLAELDRVPPPSVRGRDLRINYITQVRTAPPIFAFFCNHPDLIPDSYKRFMERQLREHFDLEGVPVSFVFRKKHRDRNED</sequence>
<feature type="binding site" evidence="8">
    <location>
        <begin position="55"/>
        <end position="59"/>
    </location>
    <ligand>
        <name>GTP</name>
        <dbReference type="ChEBI" id="CHEBI:37565"/>
        <label>1</label>
    </ligand>
</feature>
<dbReference type="InterPro" id="IPR032859">
    <property type="entry name" value="KH_dom-like"/>
</dbReference>
<dbReference type="PRINTS" id="PR00326">
    <property type="entry name" value="GTP1OBG"/>
</dbReference>
<dbReference type="PANTHER" id="PTHR43834">
    <property type="entry name" value="GTPASE DER"/>
    <property type="match status" value="1"/>
</dbReference>
<dbReference type="Gene3D" id="3.30.300.20">
    <property type="match status" value="1"/>
</dbReference>
<dbReference type="InterPro" id="IPR005225">
    <property type="entry name" value="Small_GTP-bd"/>
</dbReference>
<dbReference type="NCBIfam" id="TIGR00231">
    <property type="entry name" value="small_GTP"/>
    <property type="match status" value="2"/>
</dbReference>
<dbReference type="HAMAP" id="MF_00195">
    <property type="entry name" value="GTPase_Der"/>
    <property type="match status" value="1"/>
</dbReference>
<dbReference type="CDD" id="cd01894">
    <property type="entry name" value="EngA1"/>
    <property type="match status" value="1"/>
</dbReference>
<feature type="domain" description="EngA-type G" evidence="11">
    <location>
        <begin position="2"/>
        <end position="166"/>
    </location>
</feature>
<feature type="domain" description="EngA-type G" evidence="11">
    <location>
        <begin position="173"/>
        <end position="348"/>
    </location>
</feature>
<dbReference type="STRING" id="1895771.BGO89_13535"/>
<dbReference type="FunFam" id="3.40.50.300:FF:000057">
    <property type="entry name" value="GTPase Der"/>
    <property type="match status" value="1"/>
</dbReference>
<keyword evidence="5 8" id="KW-0547">Nucleotide-binding</keyword>
<reference evidence="12 13" key="1">
    <citation type="submission" date="2016-09" db="EMBL/GenBank/DDBJ databases">
        <title>Genome-resolved meta-omics ties microbial dynamics to process performance in biotechnology for thiocyanate degradation.</title>
        <authorList>
            <person name="Kantor R.S."/>
            <person name="Huddy R.J."/>
            <person name="Iyer R."/>
            <person name="Thomas B.C."/>
            <person name="Brown C.T."/>
            <person name="Anantharaman K."/>
            <person name="Tringe S."/>
            <person name="Hettich R.L."/>
            <person name="Harrison S.T."/>
            <person name="Banfield J.F."/>
        </authorList>
    </citation>
    <scope>NUCLEOTIDE SEQUENCE [LARGE SCALE GENOMIC DNA]</scope>
    <source>
        <strain evidence="12">59-99</strain>
    </source>
</reference>
<evidence type="ECO:0000256" key="5">
    <source>
        <dbReference type="ARBA" id="ARBA00022741"/>
    </source>
</evidence>
<dbReference type="PANTHER" id="PTHR43834:SF6">
    <property type="entry name" value="GTPASE DER"/>
    <property type="match status" value="1"/>
</dbReference>
<dbReference type="CDD" id="cd01895">
    <property type="entry name" value="EngA2"/>
    <property type="match status" value="1"/>
</dbReference>
<dbReference type="InterPro" id="IPR006073">
    <property type="entry name" value="GTP-bd"/>
</dbReference>
<comment type="similarity">
    <text evidence="1 8 9 10">Belongs to the TRAFAC class TrmE-Era-EngA-EngB-Septin-like GTPase superfamily. EngA (Der) GTPase family.</text>
</comment>
<dbReference type="FunFam" id="3.40.50.300:FF:000040">
    <property type="entry name" value="GTPase Der"/>
    <property type="match status" value="1"/>
</dbReference>
<dbReference type="InterPro" id="IPR016484">
    <property type="entry name" value="GTPase_Der"/>
</dbReference>
<feature type="binding site" evidence="8">
    <location>
        <begin position="179"/>
        <end position="186"/>
    </location>
    <ligand>
        <name>GTP</name>
        <dbReference type="ChEBI" id="CHEBI:37565"/>
        <label>2</label>
    </ligand>
</feature>
<dbReference type="AlphaFoldDB" id="A0A1M3KVD8"/>
<organism evidence="12 13">
    <name type="scientific">Candidatus Kapaibacterium thiocyanatum</name>
    <dbReference type="NCBI Taxonomy" id="1895771"/>
    <lineage>
        <taxon>Bacteria</taxon>
        <taxon>Pseudomonadati</taxon>
        <taxon>Candidatus Kapaibacteriota</taxon>
        <taxon>Candidatus Kapaibacteriia</taxon>
        <taxon>Candidatus Kapaibacteriales</taxon>
        <taxon>Candidatus Kapaibacteriaceae</taxon>
        <taxon>Candidatus Kapaibacterium</taxon>
    </lineage>
</organism>
<dbReference type="InterPro" id="IPR015946">
    <property type="entry name" value="KH_dom-like_a/b"/>
</dbReference>
<feature type="binding site" evidence="8">
    <location>
        <begin position="8"/>
        <end position="15"/>
    </location>
    <ligand>
        <name>GTP</name>
        <dbReference type="ChEBI" id="CHEBI:37565"/>
        <label>1</label>
    </ligand>
</feature>
<evidence type="ECO:0000256" key="2">
    <source>
        <dbReference type="ARBA" id="ARBA00020953"/>
    </source>
</evidence>
<evidence type="ECO:0000256" key="4">
    <source>
        <dbReference type="ARBA" id="ARBA00022737"/>
    </source>
</evidence>
<feature type="binding site" evidence="8">
    <location>
        <begin position="226"/>
        <end position="230"/>
    </location>
    <ligand>
        <name>GTP</name>
        <dbReference type="ChEBI" id="CHEBI:37565"/>
        <label>2</label>
    </ligand>
</feature>
<dbReference type="GO" id="GO:0042254">
    <property type="term" value="P:ribosome biogenesis"/>
    <property type="evidence" value="ECO:0007669"/>
    <property type="project" value="UniProtKB-KW"/>
</dbReference>
<dbReference type="InterPro" id="IPR027417">
    <property type="entry name" value="P-loop_NTPase"/>
</dbReference>
<evidence type="ECO:0000256" key="9">
    <source>
        <dbReference type="PROSITE-ProRule" id="PRU01049"/>
    </source>
</evidence>
<name>A0A1M3KVD8_9BACT</name>
<dbReference type="GO" id="GO:0043022">
    <property type="term" value="F:ribosome binding"/>
    <property type="evidence" value="ECO:0007669"/>
    <property type="project" value="TreeGrafter"/>
</dbReference>
<dbReference type="PROSITE" id="PS51712">
    <property type="entry name" value="G_ENGA"/>
    <property type="match status" value="2"/>
</dbReference>
<feature type="binding site" evidence="8">
    <location>
        <begin position="291"/>
        <end position="294"/>
    </location>
    <ligand>
        <name>GTP</name>
        <dbReference type="ChEBI" id="CHEBI:37565"/>
        <label>2</label>
    </ligand>
</feature>
<evidence type="ECO:0000256" key="6">
    <source>
        <dbReference type="ARBA" id="ARBA00023134"/>
    </source>
</evidence>
<proteinExistence type="inferred from homology"/>
<evidence type="ECO:0000256" key="8">
    <source>
        <dbReference type="HAMAP-Rule" id="MF_00195"/>
    </source>
</evidence>
<keyword evidence="6 8" id="KW-0342">GTP-binding</keyword>
<dbReference type="FunFam" id="3.30.300.20:FF:000004">
    <property type="entry name" value="GTPase Der"/>
    <property type="match status" value="1"/>
</dbReference>
<dbReference type="PIRSF" id="PIRSF006485">
    <property type="entry name" value="GTP-binding_EngA"/>
    <property type="match status" value="1"/>
</dbReference>
<evidence type="ECO:0000313" key="12">
    <source>
        <dbReference type="EMBL" id="OJX56350.1"/>
    </source>
</evidence>
<dbReference type="Pfam" id="PF01926">
    <property type="entry name" value="MMR_HSR1"/>
    <property type="match status" value="2"/>
</dbReference>
<accession>A0A1M3KVD8</accession>
<evidence type="ECO:0000256" key="10">
    <source>
        <dbReference type="RuleBase" id="RU004481"/>
    </source>
</evidence>
<dbReference type="Pfam" id="PF14714">
    <property type="entry name" value="KH_dom-like"/>
    <property type="match status" value="1"/>
</dbReference>
<evidence type="ECO:0000256" key="7">
    <source>
        <dbReference type="ARBA" id="ARBA00032345"/>
    </source>
</evidence>
<dbReference type="Proteomes" id="UP000184233">
    <property type="component" value="Unassembled WGS sequence"/>
</dbReference>
<evidence type="ECO:0000256" key="1">
    <source>
        <dbReference type="ARBA" id="ARBA00008279"/>
    </source>
</evidence>
<evidence type="ECO:0000313" key="13">
    <source>
        <dbReference type="Proteomes" id="UP000184233"/>
    </source>
</evidence>
<evidence type="ECO:0000256" key="3">
    <source>
        <dbReference type="ARBA" id="ARBA00022517"/>
    </source>
</evidence>
<keyword evidence="4 10" id="KW-0677">Repeat</keyword>
<comment type="subunit">
    <text evidence="8">Associates with the 50S ribosomal subunit.</text>
</comment>
<dbReference type="EMBL" id="MKVH01000025">
    <property type="protein sequence ID" value="OJX56350.1"/>
    <property type="molecule type" value="Genomic_DNA"/>
</dbReference>
<gene>
    <name evidence="8" type="primary">der</name>
    <name evidence="12" type="ORF">BGO89_13535</name>
</gene>
<comment type="function">
    <text evidence="8 10">GTPase that plays an essential role in the late steps of ribosome biogenesis.</text>
</comment>
<dbReference type="InterPro" id="IPR031166">
    <property type="entry name" value="G_ENGA"/>
</dbReference>
<keyword evidence="3 8" id="KW-0690">Ribosome biogenesis</keyword>
<dbReference type="Gene3D" id="3.40.50.300">
    <property type="entry name" value="P-loop containing nucleotide triphosphate hydrolases"/>
    <property type="match status" value="2"/>
</dbReference>
<dbReference type="NCBIfam" id="TIGR03594">
    <property type="entry name" value="GTPase_EngA"/>
    <property type="match status" value="1"/>
</dbReference>
<protein>
    <recommendedName>
        <fullName evidence="2 8">GTPase Der</fullName>
    </recommendedName>
    <alternativeName>
        <fullName evidence="7 8">GTP-binding protein EngA</fullName>
    </alternativeName>
</protein>
<feature type="binding site" evidence="8">
    <location>
        <begin position="118"/>
        <end position="121"/>
    </location>
    <ligand>
        <name>GTP</name>
        <dbReference type="ChEBI" id="CHEBI:37565"/>
        <label>1</label>
    </ligand>
</feature>